<comment type="caution">
    <text evidence="1">The sequence shown here is derived from an EMBL/GenBank/DDBJ whole genome shotgun (WGS) entry which is preliminary data.</text>
</comment>
<gene>
    <name evidence="1" type="ORF">Tci_925931</name>
</gene>
<feature type="non-terminal residue" evidence="1">
    <location>
        <position position="100"/>
    </location>
</feature>
<sequence length="100" mass="10341">EAQVRAGGNDEAAFQFDAVPDQTAIPVLEHVEQRETCGEVFVDHVGAPDLVRTAFAQAQQAGGVVDLAVHQNDRADARVAQAAIGLHGGEALQLSANVGG</sequence>
<proteinExistence type="predicted"/>
<evidence type="ECO:0000313" key="1">
    <source>
        <dbReference type="EMBL" id="GFD53962.1"/>
    </source>
</evidence>
<name>A0A699X1K3_TANCI</name>
<dbReference type="AlphaFoldDB" id="A0A699X1K3"/>
<protein>
    <submittedName>
        <fullName evidence="1">Uncharacterized protein</fullName>
    </submittedName>
</protein>
<feature type="non-terminal residue" evidence="1">
    <location>
        <position position="1"/>
    </location>
</feature>
<reference evidence="1" key="1">
    <citation type="journal article" date="2019" name="Sci. Rep.">
        <title>Draft genome of Tanacetum cinerariifolium, the natural source of mosquito coil.</title>
        <authorList>
            <person name="Yamashiro T."/>
            <person name="Shiraishi A."/>
            <person name="Satake H."/>
            <person name="Nakayama K."/>
        </authorList>
    </citation>
    <scope>NUCLEOTIDE SEQUENCE</scope>
</reference>
<organism evidence="1">
    <name type="scientific">Tanacetum cinerariifolium</name>
    <name type="common">Dalmatian daisy</name>
    <name type="synonym">Chrysanthemum cinerariifolium</name>
    <dbReference type="NCBI Taxonomy" id="118510"/>
    <lineage>
        <taxon>Eukaryota</taxon>
        <taxon>Viridiplantae</taxon>
        <taxon>Streptophyta</taxon>
        <taxon>Embryophyta</taxon>
        <taxon>Tracheophyta</taxon>
        <taxon>Spermatophyta</taxon>
        <taxon>Magnoliopsida</taxon>
        <taxon>eudicotyledons</taxon>
        <taxon>Gunneridae</taxon>
        <taxon>Pentapetalae</taxon>
        <taxon>asterids</taxon>
        <taxon>campanulids</taxon>
        <taxon>Asterales</taxon>
        <taxon>Asteraceae</taxon>
        <taxon>Asteroideae</taxon>
        <taxon>Anthemideae</taxon>
        <taxon>Anthemidinae</taxon>
        <taxon>Tanacetum</taxon>
    </lineage>
</organism>
<accession>A0A699X1K3</accession>
<dbReference type="EMBL" id="BKCJ011800658">
    <property type="protein sequence ID" value="GFD53962.1"/>
    <property type="molecule type" value="Genomic_DNA"/>
</dbReference>